<reference evidence="1" key="2">
    <citation type="journal article" date="2023" name="Int. J. Mol. Sci.">
        <title>De Novo Assembly and Annotation of 11 Diverse Shrub Willow (Salix) Genomes Reveals Novel Gene Organization in Sex-Linked Regions.</title>
        <authorList>
            <person name="Hyden B."/>
            <person name="Feng K."/>
            <person name="Yates T.B."/>
            <person name="Jawdy S."/>
            <person name="Cereghino C."/>
            <person name="Smart L.B."/>
            <person name="Muchero W."/>
        </authorList>
    </citation>
    <scope>NUCLEOTIDE SEQUENCE</scope>
    <source>
        <tissue evidence="1">Shoot tip</tissue>
    </source>
</reference>
<evidence type="ECO:0000313" key="2">
    <source>
        <dbReference type="Proteomes" id="UP001141253"/>
    </source>
</evidence>
<proteinExistence type="predicted"/>
<name>A0ABQ8ZKH0_9ROSI</name>
<dbReference type="Proteomes" id="UP001141253">
    <property type="component" value="Chromosome 16"/>
</dbReference>
<sequence>MDNKSLVFVSKNLQSKEEPQVFTNLILPNSRIFFPSQRQRAIVHLICPFGCIFYLVN</sequence>
<keyword evidence="2" id="KW-1185">Reference proteome</keyword>
<reference evidence="1" key="1">
    <citation type="submission" date="2022-10" db="EMBL/GenBank/DDBJ databases">
        <authorList>
            <person name="Hyden B.L."/>
            <person name="Feng K."/>
            <person name="Yates T."/>
            <person name="Jawdy S."/>
            <person name="Smart L.B."/>
            <person name="Muchero W."/>
        </authorList>
    </citation>
    <scope>NUCLEOTIDE SEQUENCE</scope>
    <source>
        <tissue evidence="1">Shoot tip</tissue>
    </source>
</reference>
<accession>A0ABQ8ZKH0</accession>
<evidence type="ECO:0000313" key="1">
    <source>
        <dbReference type="EMBL" id="KAJ6302387.1"/>
    </source>
</evidence>
<dbReference type="EMBL" id="JAPFFI010000027">
    <property type="protein sequence ID" value="KAJ6302387.1"/>
    <property type="molecule type" value="Genomic_DNA"/>
</dbReference>
<gene>
    <name evidence="1" type="ORF">OIU77_016468</name>
</gene>
<protein>
    <submittedName>
        <fullName evidence="1">Uncharacterized protein</fullName>
    </submittedName>
</protein>
<organism evidence="1 2">
    <name type="scientific">Salix suchowensis</name>
    <dbReference type="NCBI Taxonomy" id="1278906"/>
    <lineage>
        <taxon>Eukaryota</taxon>
        <taxon>Viridiplantae</taxon>
        <taxon>Streptophyta</taxon>
        <taxon>Embryophyta</taxon>
        <taxon>Tracheophyta</taxon>
        <taxon>Spermatophyta</taxon>
        <taxon>Magnoliopsida</taxon>
        <taxon>eudicotyledons</taxon>
        <taxon>Gunneridae</taxon>
        <taxon>Pentapetalae</taxon>
        <taxon>rosids</taxon>
        <taxon>fabids</taxon>
        <taxon>Malpighiales</taxon>
        <taxon>Salicaceae</taxon>
        <taxon>Saliceae</taxon>
        <taxon>Salix</taxon>
    </lineage>
</organism>
<comment type="caution">
    <text evidence="1">The sequence shown here is derived from an EMBL/GenBank/DDBJ whole genome shotgun (WGS) entry which is preliminary data.</text>
</comment>